<dbReference type="Proteomes" id="UP000471120">
    <property type="component" value="Unassembled WGS sequence"/>
</dbReference>
<gene>
    <name evidence="2" type="ORF">DW322_08705</name>
</gene>
<accession>A0A6P2CH42</accession>
<proteinExistence type="predicted"/>
<keyword evidence="2" id="KW-0378">Hydrolase</keyword>
<sequence>MSRRSTGFPPAVQELVRARSGGVCERCGTGPATQMHHRRPRGMGGTRRASTNAASGCLHLCEPCHRFIETAARGLSYDNGWLVRQHIEPSSVAVRYRGRLVFLTDDGDLTSGTESA</sequence>
<keyword evidence="2" id="KW-0255">Endonuclease</keyword>
<evidence type="ECO:0000313" key="3">
    <source>
        <dbReference type="Proteomes" id="UP000471120"/>
    </source>
</evidence>
<comment type="caution">
    <text evidence="2">The sequence shown here is derived from an EMBL/GenBank/DDBJ whole genome shotgun (WGS) entry which is preliminary data.</text>
</comment>
<dbReference type="EMBL" id="QRCM01000001">
    <property type="protein sequence ID" value="TXG90288.1"/>
    <property type="molecule type" value="Genomic_DNA"/>
</dbReference>
<dbReference type="AlphaFoldDB" id="A0A6P2CH42"/>
<organism evidence="2 3">
    <name type="scientific">Rhodococcus rhodnii</name>
    <dbReference type="NCBI Taxonomy" id="38312"/>
    <lineage>
        <taxon>Bacteria</taxon>
        <taxon>Bacillati</taxon>
        <taxon>Actinomycetota</taxon>
        <taxon>Actinomycetes</taxon>
        <taxon>Mycobacteriales</taxon>
        <taxon>Nocardiaceae</taxon>
        <taxon>Rhodococcus</taxon>
    </lineage>
</organism>
<name>A0A6P2CH42_9NOCA</name>
<dbReference type="GO" id="GO:0004519">
    <property type="term" value="F:endonuclease activity"/>
    <property type="evidence" value="ECO:0007669"/>
    <property type="project" value="UniProtKB-KW"/>
</dbReference>
<reference evidence="2 3" key="1">
    <citation type="submission" date="2018-07" db="EMBL/GenBank/DDBJ databases">
        <title>Genome sequence of Rhodococcus rhodnii ATCC 35071 from Rhodnius prolixus.</title>
        <authorList>
            <person name="Patel V."/>
            <person name="Vogel K.J."/>
        </authorList>
    </citation>
    <scope>NUCLEOTIDE SEQUENCE [LARGE SCALE GENOMIC DNA]</scope>
    <source>
        <strain evidence="2 3">ATCC 35071</strain>
    </source>
</reference>
<evidence type="ECO:0000256" key="1">
    <source>
        <dbReference type="SAM" id="MobiDB-lite"/>
    </source>
</evidence>
<keyword evidence="2" id="KW-0540">Nuclease</keyword>
<feature type="region of interest" description="Disordered" evidence="1">
    <location>
        <begin position="28"/>
        <end position="49"/>
    </location>
</feature>
<protein>
    <submittedName>
        <fullName evidence="2">HNH endonuclease</fullName>
    </submittedName>
</protein>
<evidence type="ECO:0000313" key="2">
    <source>
        <dbReference type="EMBL" id="TXG90288.1"/>
    </source>
</evidence>